<name>A0A7H0LHN5_9SPHN</name>
<feature type="DNA-binding region" description="H-T-H motif" evidence="4">
    <location>
        <begin position="59"/>
        <end position="78"/>
    </location>
</feature>
<evidence type="ECO:0000256" key="5">
    <source>
        <dbReference type="SAM" id="MobiDB-lite"/>
    </source>
</evidence>
<dbReference type="InterPro" id="IPR050109">
    <property type="entry name" value="HTH-type_TetR-like_transc_reg"/>
</dbReference>
<evidence type="ECO:0000313" key="7">
    <source>
        <dbReference type="EMBL" id="QNQ09188.1"/>
    </source>
</evidence>
<dbReference type="PROSITE" id="PS01081">
    <property type="entry name" value="HTH_TETR_1"/>
    <property type="match status" value="1"/>
</dbReference>
<evidence type="ECO:0000313" key="8">
    <source>
        <dbReference type="Proteomes" id="UP000516148"/>
    </source>
</evidence>
<feature type="domain" description="HTH tetR-type" evidence="6">
    <location>
        <begin position="36"/>
        <end position="96"/>
    </location>
</feature>
<dbReference type="SUPFAM" id="SSF48498">
    <property type="entry name" value="Tetracyclin repressor-like, C-terminal domain"/>
    <property type="match status" value="1"/>
</dbReference>
<dbReference type="GO" id="GO:0003700">
    <property type="term" value="F:DNA-binding transcription factor activity"/>
    <property type="evidence" value="ECO:0007669"/>
    <property type="project" value="TreeGrafter"/>
</dbReference>
<dbReference type="GO" id="GO:0000976">
    <property type="term" value="F:transcription cis-regulatory region binding"/>
    <property type="evidence" value="ECO:0007669"/>
    <property type="project" value="TreeGrafter"/>
</dbReference>
<dbReference type="AlphaFoldDB" id="A0A7H0LHN5"/>
<dbReference type="InterPro" id="IPR023772">
    <property type="entry name" value="DNA-bd_HTH_TetR-type_CS"/>
</dbReference>
<dbReference type="Gene3D" id="1.10.357.10">
    <property type="entry name" value="Tetracycline Repressor, domain 2"/>
    <property type="match status" value="1"/>
</dbReference>
<gene>
    <name evidence="7" type="ORF">H3Z74_21345</name>
</gene>
<keyword evidence="1" id="KW-0805">Transcription regulation</keyword>
<protein>
    <submittedName>
        <fullName evidence="7">TetR/AcrR family transcriptional regulator</fullName>
    </submittedName>
</protein>
<organism evidence="7 8">
    <name type="scientific">Sphingomonas alpina</name>
    <dbReference type="NCBI Taxonomy" id="653931"/>
    <lineage>
        <taxon>Bacteria</taxon>
        <taxon>Pseudomonadati</taxon>
        <taxon>Pseudomonadota</taxon>
        <taxon>Alphaproteobacteria</taxon>
        <taxon>Sphingomonadales</taxon>
        <taxon>Sphingomonadaceae</taxon>
        <taxon>Sphingomonas</taxon>
    </lineage>
</organism>
<dbReference type="EMBL" id="CP061038">
    <property type="protein sequence ID" value="QNQ09188.1"/>
    <property type="molecule type" value="Genomic_DNA"/>
</dbReference>
<sequence>MPVERGERATPAQVQGHDRAVSAAGEGKAPRTERGRRTMRAILDAAALEFGERGFHEASISGITRRAGVALGSFYTYFDSKDAVFRALVRDMSDQVRDHVAPLIRAAPDQLAAERAGLLHFIEFVRGHKELYRIIDEAEFVDPESFRLHYATTAERIAKRLQAAATRGEVRGDVSEVHAWAIMGMNVFLGLRYGVWSEDVSPEAVAETIGDMLATGIAPR</sequence>
<dbReference type="RefSeq" id="WP_187761509.1">
    <property type="nucleotide sequence ID" value="NZ_CP061038.1"/>
</dbReference>
<evidence type="ECO:0000256" key="2">
    <source>
        <dbReference type="ARBA" id="ARBA00023125"/>
    </source>
</evidence>
<dbReference type="InterPro" id="IPR036271">
    <property type="entry name" value="Tet_transcr_reg_TetR-rel_C_sf"/>
</dbReference>
<dbReference type="InterPro" id="IPR001647">
    <property type="entry name" value="HTH_TetR"/>
</dbReference>
<keyword evidence="2 4" id="KW-0238">DNA-binding</keyword>
<dbReference type="PRINTS" id="PR00455">
    <property type="entry name" value="HTHTETR"/>
</dbReference>
<evidence type="ECO:0000259" key="6">
    <source>
        <dbReference type="PROSITE" id="PS50977"/>
    </source>
</evidence>
<keyword evidence="8" id="KW-1185">Reference proteome</keyword>
<dbReference type="PROSITE" id="PS50977">
    <property type="entry name" value="HTH_TETR_2"/>
    <property type="match status" value="1"/>
</dbReference>
<dbReference type="PANTHER" id="PTHR30055:SF234">
    <property type="entry name" value="HTH-TYPE TRANSCRIPTIONAL REGULATOR BETI"/>
    <property type="match status" value="1"/>
</dbReference>
<proteinExistence type="predicted"/>
<dbReference type="Pfam" id="PF00440">
    <property type="entry name" value="TetR_N"/>
    <property type="match status" value="1"/>
</dbReference>
<evidence type="ECO:0000256" key="3">
    <source>
        <dbReference type="ARBA" id="ARBA00023163"/>
    </source>
</evidence>
<dbReference type="PANTHER" id="PTHR30055">
    <property type="entry name" value="HTH-TYPE TRANSCRIPTIONAL REGULATOR RUTR"/>
    <property type="match status" value="1"/>
</dbReference>
<dbReference type="SUPFAM" id="SSF46689">
    <property type="entry name" value="Homeodomain-like"/>
    <property type="match status" value="1"/>
</dbReference>
<dbReference type="Gene3D" id="1.10.10.60">
    <property type="entry name" value="Homeodomain-like"/>
    <property type="match status" value="1"/>
</dbReference>
<evidence type="ECO:0000256" key="1">
    <source>
        <dbReference type="ARBA" id="ARBA00023015"/>
    </source>
</evidence>
<reference evidence="7 8" key="1">
    <citation type="submission" date="2020-09" db="EMBL/GenBank/DDBJ databases">
        <title>Sphingomonas sp., a new species isolated from pork steak.</title>
        <authorList>
            <person name="Heidler von Heilborn D."/>
        </authorList>
    </citation>
    <scope>NUCLEOTIDE SEQUENCE [LARGE SCALE GENOMIC DNA]</scope>
    <source>
        <strain evidence="8">S8-3T</strain>
    </source>
</reference>
<dbReference type="KEGG" id="spap:H3Z74_21345"/>
<evidence type="ECO:0000256" key="4">
    <source>
        <dbReference type="PROSITE-ProRule" id="PRU00335"/>
    </source>
</evidence>
<accession>A0A7H0LHN5</accession>
<keyword evidence="3" id="KW-0804">Transcription</keyword>
<feature type="region of interest" description="Disordered" evidence="5">
    <location>
        <begin position="1"/>
        <end position="36"/>
    </location>
</feature>
<dbReference type="InterPro" id="IPR009057">
    <property type="entry name" value="Homeodomain-like_sf"/>
</dbReference>
<dbReference type="Proteomes" id="UP000516148">
    <property type="component" value="Chromosome"/>
</dbReference>